<evidence type="ECO:0000313" key="2">
    <source>
        <dbReference type="WBParaSite" id="SVE_0687100.1"/>
    </source>
</evidence>
<reference evidence="2" key="2">
    <citation type="submission" date="2015-08" db="UniProtKB">
        <authorList>
            <consortium name="WormBaseParasite"/>
        </authorList>
    </citation>
    <scope>IDENTIFICATION</scope>
</reference>
<keyword evidence="1" id="KW-1185">Reference proteome</keyword>
<dbReference type="WBParaSite" id="SVE_0687100.1">
    <property type="protein sequence ID" value="SVE_0687100.1"/>
    <property type="gene ID" value="SVE_0687100"/>
</dbReference>
<organism evidence="1 2">
    <name type="scientific">Strongyloides venezuelensis</name>
    <name type="common">Threadworm</name>
    <dbReference type="NCBI Taxonomy" id="75913"/>
    <lineage>
        <taxon>Eukaryota</taxon>
        <taxon>Metazoa</taxon>
        <taxon>Ecdysozoa</taxon>
        <taxon>Nematoda</taxon>
        <taxon>Chromadorea</taxon>
        <taxon>Rhabditida</taxon>
        <taxon>Tylenchina</taxon>
        <taxon>Panagrolaimomorpha</taxon>
        <taxon>Strongyloidoidea</taxon>
        <taxon>Strongyloididae</taxon>
        <taxon>Strongyloides</taxon>
    </lineage>
</organism>
<name>A0A0K0FDE8_STRVS</name>
<accession>A0A0K0FDE8</accession>
<proteinExistence type="predicted"/>
<protein>
    <submittedName>
        <fullName evidence="2">Bacteriocin immunity protein</fullName>
    </submittedName>
</protein>
<evidence type="ECO:0000313" key="1">
    <source>
        <dbReference type="Proteomes" id="UP000035680"/>
    </source>
</evidence>
<sequence>MSNLNVSLNKFLKFKLTQLGKLLVNIEDALPLDDQQLLRYSSVLDRKVKKQLPILRGLLKGDLLLTPYQHAPIIFLPC</sequence>
<reference evidence="1" key="1">
    <citation type="submission" date="2014-07" db="EMBL/GenBank/DDBJ databases">
        <authorList>
            <person name="Martin A.A"/>
            <person name="De Silva N."/>
        </authorList>
    </citation>
    <scope>NUCLEOTIDE SEQUENCE</scope>
</reference>
<dbReference type="AlphaFoldDB" id="A0A0K0FDE8"/>
<dbReference type="Proteomes" id="UP000035680">
    <property type="component" value="Unassembled WGS sequence"/>
</dbReference>